<keyword evidence="2" id="KW-1185">Reference proteome</keyword>
<evidence type="ECO:0000313" key="2">
    <source>
        <dbReference type="Proteomes" id="UP000183810"/>
    </source>
</evidence>
<dbReference type="AlphaFoldDB" id="A0A1J0VS69"/>
<dbReference type="KEGG" id="nsl:BOX37_13535"/>
<accession>A0A1J0VS69</accession>
<dbReference type="Proteomes" id="UP000183810">
    <property type="component" value="Chromosome"/>
</dbReference>
<dbReference type="EMBL" id="CP018082">
    <property type="protein sequence ID" value="APE34799.1"/>
    <property type="molecule type" value="Genomic_DNA"/>
</dbReference>
<proteinExistence type="predicted"/>
<evidence type="ECO:0008006" key="3">
    <source>
        <dbReference type="Google" id="ProtNLM"/>
    </source>
</evidence>
<name>A0A1J0VS69_9NOCA</name>
<organism evidence="1 2">
    <name type="scientific">Nocardia mangyaensis</name>
    <dbReference type="NCBI Taxonomy" id="2213200"/>
    <lineage>
        <taxon>Bacteria</taxon>
        <taxon>Bacillati</taxon>
        <taxon>Actinomycetota</taxon>
        <taxon>Actinomycetes</taxon>
        <taxon>Mycobacteriales</taxon>
        <taxon>Nocardiaceae</taxon>
        <taxon>Nocardia</taxon>
    </lineage>
</organism>
<reference evidence="1" key="1">
    <citation type="submission" date="2016-11" db="EMBL/GenBank/DDBJ databases">
        <authorList>
            <person name="Jaros S."/>
            <person name="Januszkiewicz K."/>
            <person name="Wedrychowicz H."/>
        </authorList>
    </citation>
    <scope>NUCLEOTIDE SEQUENCE [LARGE SCALE GENOMIC DNA]</scope>
    <source>
        <strain evidence="1">Y48</strain>
    </source>
</reference>
<evidence type="ECO:0000313" key="1">
    <source>
        <dbReference type="EMBL" id="APE34799.1"/>
    </source>
</evidence>
<protein>
    <recommendedName>
        <fullName evidence="3">Transposase</fullName>
    </recommendedName>
</protein>
<gene>
    <name evidence="1" type="ORF">BOX37_13535</name>
</gene>
<sequence>MIEEIEFWRRERKWSASRIAFEINETGVQVSRRTVTRIIDCLGLNRRRFIDPNGDANRTSRRILAKRPGHLVNRPAIRDINESNSATT</sequence>